<evidence type="ECO:0000256" key="1">
    <source>
        <dbReference type="SAM" id="Coils"/>
    </source>
</evidence>
<feature type="region of interest" description="Disordered" evidence="2">
    <location>
        <begin position="417"/>
        <end position="445"/>
    </location>
</feature>
<evidence type="ECO:0008006" key="5">
    <source>
        <dbReference type="Google" id="ProtNLM"/>
    </source>
</evidence>
<keyword evidence="1" id="KW-0175">Coiled coil</keyword>
<organism evidence="3 4">
    <name type="scientific">Trichoderma harzianum CBS 226.95</name>
    <dbReference type="NCBI Taxonomy" id="983964"/>
    <lineage>
        <taxon>Eukaryota</taxon>
        <taxon>Fungi</taxon>
        <taxon>Dikarya</taxon>
        <taxon>Ascomycota</taxon>
        <taxon>Pezizomycotina</taxon>
        <taxon>Sordariomycetes</taxon>
        <taxon>Hypocreomycetidae</taxon>
        <taxon>Hypocreales</taxon>
        <taxon>Hypocreaceae</taxon>
        <taxon>Trichoderma</taxon>
    </lineage>
</organism>
<evidence type="ECO:0000313" key="4">
    <source>
        <dbReference type="Proteomes" id="UP000241690"/>
    </source>
</evidence>
<dbReference type="Gene3D" id="1.10.287.1490">
    <property type="match status" value="1"/>
</dbReference>
<dbReference type="EMBL" id="KZ679675">
    <property type="protein sequence ID" value="PTB60880.1"/>
    <property type="molecule type" value="Genomic_DNA"/>
</dbReference>
<dbReference type="GO" id="GO:0003729">
    <property type="term" value="F:mRNA binding"/>
    <property type="evidence" value="ECO:0007669"/>
    <property type="project" value="TreeGrafter"/>
</dbReference>
<dbReference type="GeneID" id="36621862"/>
<dbReference type="GO" id="GO:0005783">
    <property type="term" value="C:endoplasmic reticulum"/>
    <property type="evidence" value="ECO:0007669"/>
    <property type="project" value="TreeGrafter"/>
</dbReference>
<evidence type="ECO:0000256" key="2">
    <source>
        <dbReference type="SAM" id="MobiDB-lite"/>
    </source>
</evidence>
<reference evidence="3 4" key="1">
    <citation type="submission" date="2016-07" db="EMBL/GenBank/DDBJ databases">
        <title>Multiple horizontal gene transfer events from other fungi enriched the ability of initially mycotrophic Trichoderma (Ascomycota) to feed on dead plant biomass.</title>
        <authorList>
            <consortium name="DOE Joint Genome Institute"/>
            <person name="Aerts A."/>
            <person name="Atanasova L."/>
            <person name="Chenthamara K."/>
            <person name="Zhang J."/>
            <person name="Grujic M."/>
            <person name="Henrissat B."/>
            <person name="Kuo A."/>
            <person name="Salamov A."/>
            <person name="Lipzen A."/>
            <person name="Labutti K."/>
            <person name="Barry K."/>
            <person name="Miao Y."/>
            <person name="Rahimi M.J."/>
            <person name="Shen Q."/>
            <person name="Grigoriev I.V."/>
            <person name="Kubicek C.P."/>
            <person name="Druzhinina I.S."/>
        </authorList>
    </citation>
    <scope>NUCLEOTIDE SEQUENCE [LARGE SCALE GENOMIC DNA]</scope>
    <source>
        <strain evidence="3 4">CBS 226.95</strain>
    </source>
</reference>
<dbReference type="AlphaFoldDB" id="A0A2T4AUY4"/>
<keyword evidence="4" id="KW-1185">Reference proteome</keyword>
<dbReference type="GO" id="GO:1990904">
    <property type="term" value="C:ribonucleoprotein complex"/>
    <property type="evidence" value="ECO:0007669"/>
    <property type="project" value="TreeGrafter"/>
</dbReference>
<evidence type="ECO:0000313" key="3">
    <source>
        <dbReference type="EMBL" id="PTB60880.1"/>
    </source>
</evidence>
<accession>A0A2T4AUY4</accession>
<dbReference type="RefSeq" id="XP_024780557.1">
    <property type="nucleotide sequence ID" value="XM_024913301.1"/>
</dbReference>
<protein>
    <recommendedName>
        <fullName evidence="5">Nuclear segregation protein Bfr1</fullName>
    </recommendedName>
</protein>
<feature type="coiled-coil region" evidence="1">
    <location>
        <begin position="170"/>
        <end position="237"/>
    </location>
</feature>
<feature type="compositionally biased region" description="Low complexity" evidence="2">
    <location>
        <begin position="1"/>
        <end position="17"/>
    </location>
</feature>
<dbReference type="STRING" id="983964.A0A2T4AUY4"/>
<gene>
    <name evidence="3" type="ORF">M431DRAFT_199117</name>
</gene>
<dbReference type="GO" id="GO:0042175">
    <property type="term" value="C:nuclear outer membrane-endoplasmic reticulum membrane network"/>
    <property type="evidence" value="ECO:0007669"/>
    <property type="project" value="TreeGrafter"/>
</dbReference>
<dbReference type="GO" id="GO:0008298">
    <property type="term" value="P:intracellular mRNA localization"/>
    <property type="evidence" value="ECO:0007669"/>
    <property type="project" value="TreeGrafter"/>
</dbReference>
<name>A0A2T4AUY4_TRIHA</name>
<dbReference type="PANTHER" id="PTHR31027">
    <property type="entry name" value="NUCLEAR SEGREGATION PROTEIN BFR1"/>
    <property type="match status" value="1"/>
</dbReference>
<proteinExistence type="predicted"/>
<feature type="region of interest" description="Disordered" evidence="2">
    <location>
        <begin position="316"/>
        <end position="355"/>
    </location>
</feature>
<feature type="region of interest" description="Disordered" evidence="2">
    <location>
        <begin position="1"/>
        <end position="26"/>
    </location>
</feature>
<dbReference type="PANTHER" id="PTHR31027:SF2">
    <property type="entry name" value="LEBERCILIN DOMAIN-CONTAINING PROTEIN"/>
    <property type="match status" value="1"/>
</dbReference>
<dbReference type="InterPro" id="IPR039604">
    <property type="entry name" value="Bfr1"/>
</dbReference>
<dbReference type="Proteomes" id="UP000241690">
    <property type="component" value="Unassembled WGS sequence"/>
</dbReference>
<sequence>MAAPAAAAAPAADSAPSTRPTRPDENVFKQELAKAEKEHKASMDKFNAIKAKIDVALPNKNKDQPSPTQKRRQELIAQANEIRQKQAGGKNARTSKLDQIKRLDEQLRSRINEQKTAKAKVPFKSAEDIDRQIETLDKQVNSGTMKLVDEKKALTDISNLRKLRKNFGQFDEAQKQIDDLRAKIKEIKDSMEDPEQKALSEQYNKIQAEIDTIKAEQDEAYKSLSSLRDERTKLQAEQQEKFAAIRKLKDDYYGAKKADAERVLAEASEPAYLDEIRRANSLLVFLDPTFKAEKTPLLANSGLTAQAQRTVDEAGLKGTKLVRKEDRDDEYLPAQSKGKKGKKGNNAGSAQKGFNCPPSVVEDCTFLSLDPPMRKEDVPELIEKVKAKLEHWKEDQAAQTQRNIEKAKKKLEEIEKAEANGDKVEEVAADLKDASLEDKEKQEES</sequence>
<feature type="compositionally biased region" description="Low complexity" evidence="2">
    <location>
        <begin position="344"/>
        <end position="353"/>
    </location>
</feature>